<proteinExistence type="predicted"/>
<accession>A0AAE0KF72</accession>
<name>A0AAE0KF72_9PEZI</name>
<evidence type="ECO:0000313" key="1">
    <source>
        <dbReference type="EMBL" id="KAK3374881.1"/>
    </source>
</evidence>
<evidence type="ECO:0000313" key="2">
    <source>
        <dbReference type="Proteomes" id="UP001285441"/>
    </source>
</evidence>
<organism evidence="1 2">
    <name type="scientific">Podospora didyma</name>
    <dbReference type="NCBI Taxonomy" id="330526"/>
    <lineage>
        <taxon>Eukaryota</taxon>
        <taxon>Fungi</taxon>
        <taxon>Dikarya</taxon>
        <taxon>Ascomycota</taxon>
        <taxon>Pezizomycotina</taxon>
        <taxon>Sordariomycetes</taxon>
        <taxon>Sordariomycetidae</taxon>
        <taxon>Sordariales</taxon>
        <taxon>Podosporaceae</taxon>
        <taxon>Podospora</taxon>
    </lineage>
</organism>
<keyword evidence="2" id="KW-1185">Reference proteome</keyword>
<reference evidence="1" key="1">
    <citation type="journal article" date="2023" name="Mol. Phylogenet. Evol.">
        <title>Genome-scale phylogeny and comparative genomics of the fungal order Sordariales.</title>
        <authorList>
            <person name="Hensen N."/>
            <person name="Bonometti L."/>
            <person name="Westerberg I."/>
            <person name="Brannstrom I.O."/>
            <person name="Guillou S."/>
            <person name="Cros-Aarteil S."/>
            <person name="Calhoun S."/>
            <person name="Haridas S."/>
            <person name="Kuo A."/>
            <person name="Mondo S."/>
            <person name="Pangilinan J."/>
            <person name="Riley R."/>
            <person name="LaButti K."/>
            <person name="Andreopoulos B."/>
            <person name="Lipzen A."/>
            <person name="Chen C."/>
            <person name="Yan M."/>
            <person name="Daum C."/>
            <person name="Ng V."/>
            <person name="Clum A."/>
            <person name="Steindorff A."/>
            <person name="Ohm R.A."/>
            <person name="Martin F."/>
            <person name="Silar P."/>
            <person name="Natvig D.O."/>
            <person name="Lalanne C."/>
            <person name="Gautier V."/>
            <person name="Ament-Velasquez S.L."/>
            <person name="Kruys A."/>
            <person name="Hutchinson M.I."/>
            <person name="Powell A.J."/>
            <person name="Barry K."/>
            <person name="Miller A.N."/>
            <person name="Grigoriev I.V."/>
            <person name="Debuchy R."/>
            <person name="Gladieux P."/>
            <person name="Hiltunen Thoren M."/>
            <person name="Johannesson H."/>
        </authorList>
    </citation>
    <scope>NUCLEOTIDE SEQUENCE</scope>
    <source>
        <strain evidence="1">CBS 232.78</strain>
    </source>
</reference>
<dbReference type="EMBL" id="JAULSW010000007">
    <property type="protein sequence ID" value="KAK3374881.1"/>
    <property type="molecule type" value="Genomic_DNA"/>
</dbReference>
<gene>
    <name evidence="1" type="ORF">B0H63DRAFT_526177</name>
</gene>
<sequence length="119" mass="12968">MPSTTAPQDPNSVLPSGEFQANPTLKYTWAFVLRTKYTLSELDNIAAGRAVQYPEQIPAYQPTSNGAPQPAKARELMREVFSRSQMADLMAMMGLAPVEFGDQIKNGSKAVMTAFGVLL</sequence>
<reference evidence="1" key="2">
    <citation type="submission" date="2023-06" db="EMBL/GenBank/DDBJ databases">
        <authorList>
            <consortium name="Lawrence Berkeley National Laboratory"/>
            <person name="Haridas S."/>
            <person name="Hensen N."/>
            <person name="Bonometti L."/>
            <person name="Westerberg I."/>
            <person name="Brannstrom I.O."/>
            <person name="Guillou S."/>
            <person name="Cros-Aarteil S."/>
            <person name="Calhoun S."/>
            <person name="Kuo A."/>
            <person name="Mondo S."/>
            <person name="Pangilinan J."/>
            <person name="Riley R."/>
            <person name="LaButti K."/>
            <person name="Andreopoulos B."/>
            <person name="Lipzen A."/>
            <person name="Chen C."/>
            <person name="Yanf M."/>
            <person name="Daum C."/>
            <person name="Ng V."/>
            <person name="Clum A."/>
            <person name="Steindorff A."/>
            <person name="Ohm R."/>
            <person name="Martin F."/>
            <person name="Silar P."/>
            <person name="Natvig D."/>
            <person name="Lalanne C."/>
            <person name="Gautier V."/>
            <person name="Ament-velasquez S.L."/>
            <person name="Kruys A."/>
            <person name="Hutchinson M.I."/>
            <person name="Powell A.J."/>
            <person name="Barry K."/>
            <person name="Miller A.N."/>
            <person name="Grigoriev I.V."/>
            <person name="Debuchy R."/>
            <person name="Gladieux P."/>
            <person name="Thoren M.H."/>
            <person name="Johannesson H."/>
        </authorList>
    </citation>
    <scope>NUCLEOTIDE SEQUENCE</scope>
    <source>
        <strain evidence="1">CBS 232.78</strain>
    </source>
</reference>
<comment type="caution">
    <text evidence="1">The sequence shown here is derived from an EMBL/GenBank/DDBJ whole genome shotgun (WGS) entry which is preliminary data.</text>
</comment>
<dbReference type="AlphaFoldDB" id="A0AAE0KF72"/>
<dbReference type="Proteomes" id="UP001285441">
    <property type="component" value="Unassembled WGS sequence"/>
</dbReference>
<protein>
    <submittedName>
        <fullName evidence="1">Uncharacterized protein</fullName>
    </submittedName>
</protein>